<dbReference type="PANTHER" id="PTHR47326:SF1">
    <property type="entry name" value="HTH PSQ-TYPE DOMAIN-CONTAINING PROTEIN"/>
    <property type="match status" value="1"/>
</dbReference>
<protein>
    <submittedName>
        <fullName evidence="1">Uncharacterized protein</fullName>
    </submittedName>
</protein>
<proteinExistence type="predicted"/>
<dbReference type="AlphaFoldDB" id="A0AAV8YW22"/>
<evidence type="ECO:0000313" key="1">
    <source>
        <dbReference type="EMBL" id="KAJ8955739.1"/>
    </source>
</evidence>
<keyword evidence="2" id="KW-1185">Reference proteome</keyword>
<dbReference type="EMBL" id="JAPWTK010000036">
    <property type="protein sequence ID" value="KAJ8955739.1"/>
    <property type="molecule type" value="Genomic_DNA"/>
</dbReference>
<name>A0AAV8YW22_9CUCU</name>
<dbReference type="Proteomes" id="UP001162162">
    <property type="component" value="Unassembled WGS sequence"/>
</dbReference>
<sequence length="84" mass="10064">MDNPNFIQKILFSDESRFTNLGLFNRNNLRNWAIDNPRLIRESRYQERFGFNVWLGLLEPTSHTPQIFVTSNYLPTLYPIKFII</sequence>
<comment type="caution">
    <text evidence="1">The sequence shown here is derived from an EMBL/GenBank/DDBJ whole genome shotgun (WGS) entry which is preliminary data.</text>
</comment>
<accession>A0AAV8YW22</accession>
<gene>
    <name evidence="1" type="ORF">NQ318_008611</name>
</gene>
<dbReference type="PANTHER" id="PTHR47326">
    <property type="entry name" value="TRANSPOSABLE ELEMENT TC3 TRANSPOSASE-LIKE PROTEIN"/>
    <property type="match status" value="1"/>
</dbReference>
<organism evidence="1 2">
    <name type="scientific">Aromia moschata</name>
    <dbReference type="NCBI Taxonomy" id="1265417"/>
    <lineage>
        <taxon>Eukaryota</taxon>
        <taxon>Metazoa</taxon>
        <taxon>Ecdysozoa</taxon>
        <taxon>Arthropoda</taxon>
        <taxon>Hexapoda</taxon>
        <taxon>Insecta</taxon>
        <taxon>Pterygota</taxon>
        <taxon>Neoptera</taxon>
        <taxon>Endopterygota</taxon>
        <taxon>Coleoptera</taxon>
        <taxon>Polyphaga</taxon>
        <taxon>Cucujiformia</taxon>
        <taxon>Chrysomeloidea</taxon>
        <taxon>Cerambycidae</taxon>
        <taxon>Cerambycinae</taxon>
        <taxon>Callichromatini</taxon>
        <taxon>Aromia</taxon>
    </lineage>
</organism>
<reference evidence="1" key="1">
    <citation type="journal article" date="2023" name="Insect Mol. Biol.">
        <title>Genome sequencing provides insights into the evolution of gene families encoding plant cell wall-degrading enzymes in longhorned beetles.</title>
        <authorList>
            <person name="Shin N.R."/>
            <person name="Okamura Y."/>
            <person name="Kirsch R."/>
            <person name="Pauchet Y."/>
        </authorList>
    </citation>
    <scope>NUCLEOTIDE SEQUENCE</scope>
    <source>
        <strain evidence="1">AMC_N1</strain>
    </source>
</reference>
<evidence type="ECO:0000313" key="2">
    <source>
        <dbReference type="Proteomes" id="UP001162162"/>
    </source>
</evidence>